<dbReference type="PANTHER" id="PTHR33371">
    <property type="entry name" value="INTERMEMBRANE PHOSPHOLIPID TRANSPORT SYSTEM BINDING PROTEIN MLAD-RELATED"/>
    <property type="match status" value="1"/>
</dbReference>
<feature type="domain" description="Mammalian cell entry C-terminal" evidence="4">
    <location>
        <begin position="124"/>
        <end position="277"/>
    </location>
</feature>
<dbReference type="RefSeq" id="WP_049698985.1">
    <property type="nucleotide sequence ID" value="NZ_LDTZ01000016.1"/>
</dbReference>
<evidence type="ECO:0000313" key="5">
    <source>
        <dbReference type="EMBL" id="KNA91678.1"/>
    </source>
</evidence>
<keyword evidence="6" id="KW-1185">Reference proteome</keyword>
<sequence>MPPLSRLARIQIAVLIIAGLVVSIYAGIRYVHLNRVVGVGIYTVDAHLPESGGIFTNAEVTYMGVPVGRVGTLALRSDGVTVPLILESSGPDIPANSVAVVANRSAIGEQYVDLRPQSGSGPFLHDGSVITKTSVPPPIEDVVSSALDFTSSIPIDDLHTVITQLGAAFNGQADNLTRLVDSLGKLSRAGVDSLPQVISLINSADSVLATQAAQSDQILAWSRSLDLITATLASSDPDLRRLLTTGTTSATQISTLIQRNGGDIGKVVGQLSEVARTIEPAGYNIGNAFAMLSLLSAQGHTTAPGDGQIHFGVVLETNNPPACTQGYESTDAMLARVRREKPTFDINYDEFPFNTEARCTVPFGNPTAVRGAQRVSTANPDTPQPWDSTPKKDPDKLNLNPLAQQLAGLMGVRSAG</sequence>
<dbReference type="InterPro" id="IPR052336">
    <property type="entry name" value="MlaD_Phospholipid_Transporter"/>
</dbReference>
<keyword evidence="2" id="KW-1133">Transmembrane helix</keyword>
<evidence type="ECO:0000259" key="4">
    <source>
        <dbReference type="Pfam" id="PF11887"/>
    </source>
</evidence>
<dbReference type="NCBIfam" id="TIGR00996">
    <property type="entry name" value="Mtu_fam_mce"/>
    <property type="match status" value="1"/>
</dbReference>
<dbReference type="InterPro" id="IPR024516">
    <property type="entry name" value="Mce_C"/>
</dbReference>
<dbReference type="Pfam" id="PF11887">
    <property type="entry name" value="Mce4_CUP1"/>
    <property type="match status" value="1"/>
</dbReference>
<feature type="domain" description="Mce/MlaD" evidence="3">
    <location>
        <begin position="42"/>
        <end position="116"/>
    </location>
</feature>
<dbReference type="EMBL" id="LDTZ01000016">
    <property type="protein sequence ID" value="KNA91678.1"/>
    <property type="molecule type" value="Genomic_DNA"/>
</dbReference>
<organism evidence="5 6">
    <name type="scientific">Gordonia jacobaea</name>
    <dbReference type="NCBI Taxonomy" id="122202"/>
    <lineage>
        <taxon>Bacteria</taxon>
        <taxon>Bacillati</taxon>
        <taxon>Actinomycetota</taxon>
        <taxon>Actinomycetes</taxon>
        <taxon>Mycobacteriales</taxon>
        <taxon>Gordoniaceae</taxon>
        <taxon>Gordonia</taxon>
    </lineage>
</organism>
<reference evidence="5 6" key="1">
    <citation type="submission" date="2015-05" db="EMBL/GenBank/DDBJ databases">
        <title>Draft genome sequence of the bacterium Gordonia jacobaea a new member of the Gordonia genus.</title>
        <authorList>
            <person name="Jimenez-Galisteo G."/>
            <person name="Dominguez A."/>
            <person name="Munoz E."/>
            <person name="Vinas M."/>
        </authorList>
    </citation>
    <scope>NUCLEOTIDE SEQUENCE [LARGE SCALE GENOMIC DNA]</scope>
    <source>
        <strain evidence="6">mv1</strain>
    </source>
</reference>
<name>A0ABR5IDJ4_9ACTN</name>
<evidence type="ECO:0000256" key="1">
    <source>
        <dbReference type="SAM" id="MobiDB-lite"/>
    </source>
</evidence>
<dbReference type="InterPro" id="IPR005693">
    <property type="entry name" value="Mce"/>
</dbReference>
<accession>A0ABR5IDJ4</accession>
<evidence type="ECO:0000256" key="2">
    <source>
        <dbReference type="SAM" id="Phobius"/>
    </source>
</evidence>
<evidence type="ECO:0000313" key="6">
    <source>
        <dbReference type="Proteomes" id="UP000037247"/>
    </source>
</evidence>
<dbReference type="PANTHER" id="PTHR33371:SF16">
    <property type="entry name" value="MCE-FAMILY PROTEIN MCE3F"/>
    <property type="match status" value="1"/>
</dbReference>
<proteinExistence type="predicted"/>
<dbReference type="Pfam" id="PF02470">
    <property type="entry name" value="MlaD"/>
    <property type="match status" value="1"/>
</dbReference>
<comment type="caution">
    <text evidence="5">The sequence shown here is derived from an EMBL/GenBank/DDBJ whole genome shotgun (WGS) entry which is preliminary data.</text>
</comment>
<dbReference type="InterPro" id="IPR003399">
    <property type="entry name" value="Mce/MlaD"/>
</dbReference>
<evidence type="ECO:0000259" key="3">
    <source>
        <dbReference type="Pfam" id="PF02470"/>
    </source>
</evidence>
<keyword evidence="2" id="KW-0812">Transmembrane</keyword>
<feature type="region of interest" description="Disordered" evidence="1">
    <location>
        <begin position="371"/>
        <end position="397"/>
    </location>
</feature>
<gene>
    <name evidence="5" type="ORF">ABW18_11065</name>
</gene>
<keyword evidence="2" id="KW-0472">Membrane</keyword>
<feature type="transmembrane region" description="Helical" evidence="2">
    <location>
        <begin position="12"/>
        <end position="31"/>
    </location>
</feature>
<feature type="compositionally biased region" description="Polar residues" evidence="1">
    <location>
        <begin position="374"/>
        <end position="387"/>
    </location>
</feature>
<protein>
    <submittedName>
        <fullName evidence="5">Mammalian cell entry protein</fullName>
    </submittedName>
</protein>
<dbReference type="Proteomes" id="UP000037247">
    <property type="component" value="Unassembled WGS sequence"/>
</dbReference>